<dbReference type="Proteomes" id="UP001597349">
    <property type="component" value="Unassembled WGS sequence"/>
</dbReference>
<evidence type="ECO:0000256" key="4">
    <source>
        <dbReference type="SAM" id="MobiDB-lite"/>
    </source>
</evidence>
<dbReference type="SMART" id="SM00345">
    <property type="entry name" value="HTH_GNTR"/>
    <property type="match status" value="1"/>
</dbReference>
<dbReference type="PANTHER" id="PTHR43537:SF5">
    <property type="entry name" value="UXU OPERON TRANSCRIPTIONAL REGULATOR"/>
    <property type="match status" value="1"/>
</dbReference>
<evidence type="ECO:0000256" key="1">
    <source>
        <dbReference type="ARBA" id="ARBA00023015"/>
    </source>
</evidence>
<name>A0ABW4WJ70_9HYPH</name>
<dbReference type="InterPro" id="IPR036390">
    <property type="entry name" value="WH_DNA-bd_sf"/>
</dbReference>
<evidence type="ECO:0000256" key="2">
    <source>
        <dbReference type="ARBA" id="ARBA00023125"/>
    </source>
</evidence>
<dbReference type="Pfam" id="PF00392">
    <property type="entry name" value="GntR"/>
    <property type="match status" value="1"/>
</dbReference>
<evidence type="ECO:0000256" key="3">
    <source>
        <dbReference type="ARBA" id="ARBA00023163"/>
    </source>
</evidence>
<dbReference type="RefSeq" id="WP_379023916.1">
    <property type="nucleotide sequence ID" value="NZ_JBHUGY010000043.1"/>
</dbReference>
<dbReference type="InterPro" id="IPR036388">
    <property type="entry name" value="WH-like_DNA-bd_sf"/>
</dbReference>
<keyword evidence="1" id="KW-0805">Transcription regulation</keyword>
<proteinExistence type="predicted"/>
<dbReference type="EMBL" id="JBHUGY010000043">
    <property type="protein sequence ID" value="MFD2056615.1"/>
    <property type="molecule type" value="Genomic_DNA"/>
</dbReference>
<evidence type="ECO:0000313" key="6">
    <source>
        <dbReference type="EMBL" id="MFD2056615.1"/>
    </source>
</evidence>
<dbReference type="SUPFAM" id="SSF46785">
    <property type="entry name" value="Winged helix' DNA-binding domain"/>
    <property type="match status" value="1"/>
</dbReference>
<comment type="caution">
    <text evidence="6">The sequence shown here is derived from an EMBL/GenBank/DDBJ whole genome shotgun (WGS) entry which is preliminary data.</text>
</comment>
<dbReference type="PROSITE" id="PS50949">
    <property type="entry name" value="HTH_GNTR"/>
    <property type="match status" value="1"/>
</dbReference>
<reference evidence="7" key="1">
    <citation type="journal article" date="2019" name="Int. J. Syst. Evol. Microbiol.">
        <title>The Global Catalogue of Microorganisms (GCM) 10K type strain sequencing project: providing services to taxonomists for standard genome sequencing and annotation.</title>
        <authorList>
            <consortium name="The Broad Institute Genomics Platform"/>
            <consortium name="The Broad Institute Genome Sequencing Center for Infectious Disease"/>
            <person name="Wu L."/>
            <person name="Ma J."/>
        </authorList>
    </citation>
    <scope>NUCLEOTIDE SEQUENCE [LARGE SCALE GENOMIC DNA]</scope>
    <source>
        <strain evidence="7">CGMCC 1.16226</strain>
    </source>
</reference>
<protein>
    <submittedName>
        <fullName evidence="6">GntR family transcriptional regulator</fullName>
    </submittedName>
</protein>
<keyword evidence="3" id="KW-0804">Transcription</keyword>
<sequence>MKSTKATPSNSPDSPGGKTALSTADVLRSEQAYEQLKSDIVACVLSPGEALTEKQIEARYGIKKATIRSALARLMQEGLVRRRAASWL</sequence>
<feature type="domain" description="HTH gntR-type" evidence="5">
    <location>
        <begin position="26"/>
        <end position="88"/>
    </location>
</feature>
<feature type="region of interest" description="Disordered" evidence="4">
    <location>
        <begin position="1"/>
        <end position="21"/>
    </location>
</feature>
<accession>A0ABW4WJ70</accession>
<evidence type="ECO:0000313" key="7">
    <source>
        <dbReference type="Proteomes" id="UP001597349"/>
    </source>
</evidence>
<evidence type="ECO:0000259" key="5">
    <source>
        <dbReference type="PROSITE" id="PS50949"/>
    </source>
</evidence>
<gene>
    <name evidence="6" type="ORF">ACFSQT_27115</name>
</gene>
<dbReference type="Gene3D" id="1.10.10.10">
    <property type="entry name" value="Winged helix-like DNA-binding domain superfamily/Winged helix DNA-binding domain"/>
    <property type="match status" value="1"/>
</dbReference>
<feature type="compositionally biased region" description="Polar residues" evidence="4">
    <location>
        <begin position="1"/>
        <end position="13"/>
    </location>
</feature>
<dbReference type="PANTHER" id="PTHR43537">
    <property type="entry name" value="TRANSCRIPTIONAL REGULATOR, GNTR FAMILY"/>
    <property type="match status" value="1"/>
</dbReference>
<dbReference type="InterPro" id="IPR000524">
    <property type="entry name" value="Tscrpt_reg_HTH_GntR"/>
</dbReference>
<keyword evidence="7" id="KW-1185">Reference proteome</keyword>
<dbReference type="PRINTS" id="PR00035">
    <property type="entry name" value="HTHGNTR"/>
</dbReference>
<keyword evidence="2" id="KW-0238">DNA-binding</keyword>
<organism evidence="6 7">
    <name type="scientific">Mesorhizobium calcicola</name>
    <dbReference type="NCBI Taxonomy" id="1300310"/>
    <lineage>
        <taxon>Bacteria</taxon>
        <taxon>Pseudomonadati</taxon>
        <taxon>Pseudomonadota</taxon>
        <taxon>Alphaproteobacteria</taxon>
        <taxon>Hyphomicrobiales</taxon>
        <taxon>Phyllobacteriaceae</taxon>
        <taxon>Mesorhizobium</taxon>
    </lineage>
</organism>